<dbReference type="GeneID" id="68098134"/>
<evidence type="ECO:0000313" key="2">
    <source>
        <dbReference type="EMBL" id="KAG2381887.1"/>
    </source>
</evidence>
<dbReference type="RefSeq" id="XP_044547566.1">
    <property type="nucleotide sequence ID" value="XM_044695455.1"/>
</dbReference>
<organism evidence="2 3">
    <name type="scientific">Naegleria lovaniensis</name>
    <name type="common">Amoeba</name>
    <dbReference type="NCBI Taxonomy" id="51637"/>
    <lineage>
        <taxon>Eukaryota</taxon>
        <taxon>Discoba</taxon>
        <taxon>Heterolobosea</taxon>
        <taxon>Tetramitia</taxon>
        <taxon>Eutetramitia</taxon>
        <taxon>Vahlkampfiidae</taxon>
        <taxon>Naegleria</taxon>
    </lineage>
</organism>
<dbReference type="EMBL" id="PYSW02000025">
    <property type="protein sequence ID" value="KAG2381887.1"/>
    <property type="molecule type" value="Genomic_DNA"/>
</dbReference>
<proteinExistence type="predicted"/>
<feature type="signal peptide" evidence="1">
    <location>
        <begin position="1"/>
        <end position="29"/>
    </location>
</feature>
<sequence length="399" mass="46471">MLKANSANRGLLFVLVVVMALAMAGTVLADSNEPLFVPHEDLLMIRHLTASMRKHLKHKMKDSFADYKTIEADFKFSQNLKPLLPHVKSIIGTLSTTTLSKNNTTLSSTRIKLSQSLKAQLKSLLNSNIKIRELIENYITDLTMEGKMIQWSEKDLSKIFLKLCQRAHQWSVKNGKLNVEESIRDSDRSYWREVIQMVKEIAGSSPTKDGQMVDVNYWRSVSKMMKEFAKSRGLQTTTSPDKNYWRQIASLIKEFGGNSQKFNTSSTNSQPNEEDVKYWRQVIAMTKDLFISKPTSSESVSNQEYWRSITKLIKEFGDKNLKHNNTQYWRRVLNMTKQVARKKNAKFQSEVNYWKRVSQMIKQFSKTQNKRRYRSKKLPRRLWKKIAQEVDKLVDLIVK</sequence>
<comment type="caution">
    <text evidence="2">The sequence shown here is derived from an EMBL/GenBank/DDBJ whole genome shotgun (WGS) entry which is preliminary data.</text>
</comment>
<name>A0AA88KI69_NAELO</name>
<keyword evidence="3" id="KW-1185">Reference proteome</keyword>
<accession>A0AA88KI69</accession>
<gene>
    <name evidence="2" type="ORF">C9374_005679</name>
</gene>
<feature type="chain" id="PRO_5041671430" evidence="1">
    <location>
        <begin position="30"/>
        <end position="399"/>
    </location>
</feature>
<reference evidence="2 3" key="1">
    <citation type="journal article" date="2018" name="BMC Genomics">
        <title>The genome of Naegleria lovaniensis, the basis for a comparative approach to unravel pathogenicity factors of the human pathogenic amoeba N. fowleri.</title>
        <authorList>
            <person name="Liechti N."/>
            <person name="Schurch N."/>
            <person name="Bruggmann R."/>
            <person name="Wittwer M."/>
        </authorList>
    </citation>
    <scope>NUCLEOTIDE SEQUENCE [LARGE SCALE GENOMIC DNA]</scope>
    <source>
        <strain evidence="2 3">ATCC 30569</strain>
    </source>
</reference>
<evidence type="ECO:0000256" key="1">
    <source>
        <dbReference type="SAM" id="SignalP"/>
    </source>
</evidence>
<evidence type="ECO:0000313" key="3">
    <source>
        <dbReference type="Proteomes" id="UP000816034"/>
    </source>
</evidence>
<keyword evidence="1" id="KW-0732">Signal</keyword>
<dbReference type="Proteomes" id="UP000816034">
    <property type="component" value="Unassembled WGS sequence"/>
</dbReference>
<protein>
    <submittedName>
        <fullName evidence="2">Uncharacterized protein</fullName>
    </submittedName>
</protein>
<dbReference type="AlphaFoldDB" id="A0AA88KI69"/>